<keyword evidence="5" id="KW-0813">Transport</keyword>
<gene>
    <name evidence="14" type="primary">lolB</name>
    <name evidence="14" type="ORF">DEH80_00060</name>
</gene>
<comment type="subcellular location">
    <subcellularLocation>
        <location evidence="1">Cell outer membrane</location>
        <topology evidence="1">Lipid-anchor</topology>
    </subcellularLocation>
</comment>
<keyword evidence="10" id="KW-0143">Chaperone</keyword>
<feature type="chain" id="PRO_5016702442" description="Outer-membrane lipoprotein LolB" evidence="13">
    <location>
        <begin position="23"/>
        <end position="207"/>
    </location>
</feature>
<accession>A0A363UQ08</accession>
<keyword evidence="6 13" id="KW-0732">Signal</keyword>
<dbReference type="Gene3D" id="2.50.20.10">
    <property type="entry name" value="Lipoprotein localisation LolA/LolB/LppX"/>
    <property type="match status" value="1"/>
</dbReference>
<evidence type="ECO:0000256" key="3">
    <source>
        <dbReference type="ARBA" id="ARBA00011245"/>
    </source>
</evidence>
<evidence type="ECO:0000256" key="12">
    <source>
        <dbReference type="ARBA" id="ARBA00023288"/>
    </source>
</evidence>
<evidence type="ECO:0000313" key="14">
    <source>
        <dbReference type="EMBL" id="PWN57572.1"/>
    </source>
</evidence>
<evidence type="ECO:0000256" key="4">
    <source>
        <dbReference type="ARBA" id="ARBA00016202"/>
    </source>
</evidence>
<evidence type="ECO:0000256" key="1">
    <source>
        <dbReference type="ARBA" id="ARBA00004459"/>
    </source>
</evidence>
<evidence type="ECO:0000256" key="6">
    <source>
        <dbReference type="ARBA" id="ARBA00022729"/>
    </source>
</evidence>
<evidence type="ECO:0000313" key="15">
    <source>
        <dbReference type="Proteomes" id="UP000251800"/>
    </source>
</evidence>
<evidence type="ECO:0000256" key="5">
    <source>
        <dbReference type="ARBA" id="ARBA00022448"/>
    </source>
</evidence>
<dbReference type="RefSeq" id="WP_109718428.1">
    <property type="nucleotide sequence ID" value="NZ_QEQK01000001.1"/>
</dbReference>
<dbReference type="Pfam" id="PF03550">
    <property type="entry name" value="LolB"/>
    <property type="match status" value="1"/>
</dbReference>
<dbReference type="InterPro" id="IPR004565">
    <property type="entry name" value="OM_lipoprot_LolB"/>
</dbReference>
<sequence length="207" mass="22615">MTARRRLQGLVAFALVSLVGCATWTGPRPAQTGDEAAWQARRAALQTVTHWSLNGRIAATGLFGFSGRVRWQQRGEQFVIDVAGPFGAGATRLSGSADQVEIRNAEGAWVTTDAQGDLQRAYGWTLPLAGLERWALGLPIPGQPARWVLDGNGRLLTLDQAGWTVTYERYTQPVSGPALPQKLLIDNGETRWRLLVDRWQLDQAAPA</sequence>
<comment type="similarity">
    <text evidence="2">Belongs to the LolB family.</text>
</comment>
<organism evidence="14 15">
    <name type="scientific">Abyssibacter profundi</name>
    <dbReference type="NCBI Taxonomy" id="2182787"/>
    <lineage>
        <taxon>Bacteria</taxon>
        <taxon>Pseudomonadati</taxon>
        <taxon>Pseudomonadota</taxon>
        <taxon>Gammaproteobacteria</taxon>
        <taxon>Chromatiales</taxon>
        <taxon>Oceanococcaceae</taxon>
        <taxon>Abyssibacter</taxon>
    </lineage>
</organism>
<evidence type="ECO:0000256" key="10">
    <source>
        <dbReference type="ARBA" id="ARBA00023186"/>
    </source>
</evidence>
<dbReference type="CDD" id="cd16326">
    <property type="entry name" value="LolB"/>
    <property type="match status" value="1"/>
</dbReference>
<dbReference type="GO" id="GO:0009279">
    <property type="term" value="C:cell outer membrane"/>
    <property type="evidence" value="ECO:0007669"/>
    <property type="project" value="UniProtKB-SubCell"/>
</dbReference>
<dbReference type="SUPFAM" id="SSF89392">
    <property type="entry name" value="Prokaryotic lipoproteins and lipoprotein localization factors"/>
    <property type="match status" value="1"/>
</dbReference>
<evidence type="ECO:0000256" key="7">
    <source>
        <dbReference type="ARBA" id="ARBA00022927"/>
    </source>
</evidence>
<dbReference type="Proteomes" id="UP000251800">
    <property type="component" value="Unassembled WGS sequence"/>
</dbReference>
<dbReference type="PROSITE" id="PS51257">
    <property type="entry name" value="PROKAR_LIPOPROTEIN"/>
    <property type="match status" value="1"/>
</dbReference>
<keyword evidence="11" id="KW-0998">Cell outer membrane</keyword>
<name>A0A363UQ08_9GAMM</name>
<proteinExistence type="inferred from homology"/>
<dbReference type="InterPro" id="IPR029046">
    <property type="entry name" value="LolA/LolB/LppX"/>
</dbReference>
<dbReference type="OrthoDB" id="9797618at2"/>
<comment type="subunit">
    <text evidence="3">Monomer.</text>
</comment>
<evidence type="ECO:0000256" key="2">
    <source>
        <dbReference type="ARBA" id="ARBA00009696"/>
    </source>
</evidence>
<comment type="caution">
    <text evidence="14">The sequence shown here is derived from an EMBL/GenBank/DDBJ whole genome shotgun (WGS) entry which is preliminary data.</text>
</comment>
<evidence type="ECO:0000256" key="11">
    <source>
        <dbReference type="ARBA" id="ARBA00023237"/>
    </source>
</evidence>
<reference evidence="14 15" key="1">
    <citation type="submission" date="2018-05" db="EMBL/GenBank/DDBJ databases">
        <title>Abyssibacter profundi OUC007T gen. nov., sp. nov, a marine bacterium isolated from seawater of the Mariana Trench.</title>
        <authorList>
            <person name="Zhou S."/>
        </authorList>
    </citation>
    <scope>NUCLEOTIDE SEQUENCE [LARGE SCALE GENOMIC DNA]</scope>
    <source>
        <strain evidence="14 15">OUC007</strain>
    </source>
</reference>
<keyword evidence="12 14" id="KW-0449">Lipoprotein</keyword>
<dbReference type="EMBL" id="QEQK01000001">
    <property type="protein sequence ID" value="PWN57572.1"/>
    <property type="molecule type" value="Genomic_DNA"/>
</dbReference>
<keyword evidence="15" id="KW-1185">Reference proteome</keyword>
<dbReference type="AlphaFoldDB" id="A0A363UQ08"/>
<feature type="signal peptide" evidence="13">
    <location>
        <begin position="1"/>
        <end position="22"/>
    </location>
</feature>
<evidence type="ECO:0000256" key="13">
    <source>
        <dbReference type="SAM" id="SignalP"/>
    </source>
</evidence>
<protein>
    <recommendedName>
        <fullName evidence="4">Outer-membrane lipoprotein LolB</fullName>
    </recommendedName>
</protein>
<keyword evidence="9" id="KW-0564">Palmitate</keyword>
<evidence type="ECO:0000256" key="9">
    <source>
        <dbReference type="ARBA" id="ARBA00023139"/>
    </source>
</evidence>
<keyword evidence="8" id="KW-0472">Membrane</keyword>
<evidence type="ECO:0000256" key="8">
    <source>
        <dbReference type="ARBA" id="ARBA00023136"/>
    </source>
</evidence>
<dbReference type="GO" id="GO:0015031">
    <property type="term" value="P:protein transport"/>
    <property type="evidence" value="ECO:0007669"/>
    <property type="project" value="UniProtKB-KW"/>
</dbReference>
<dbReference type="NCBIfam" id="TIGR00548">
    <property type="entry name" value="lolB"/>
    <property type="match status" value="1"/>
</dbReference>
<keyword evidence="7" id="KW-0653">Protein transport</keyword>